<accession>A0A454Y0I7</accession>
<dbReference type="Proteomes" id="UP000005239">
    <property type="component" value="Unassembled WGS sequence"/>
</dbReference>
<gene>
    <name evidence="1" type="primary">WBGene00090345</name>
</gene>
<sequence length="98" mass="11071">MLRKMCLLMIIAVALCSSFPWSTARHRSRPRPAFMAPAIPSKREAPVIFTQTIPLSPAPIHGFSSRSSLPIELFVPPFVAYEDGREEPRIFRGFPMML</sequence>
<dbReference type="AlphaFoldDB" id="A0A454Y0I7"/>
<evidence type="ECO:0000313" key="2">
    <source>
        <dbReference type="Proteomes" id="UP000005239"/>
    </source>
</evidence>
<evidence type="ECO:0000313" key="1">
    <source>
        <dbReference type="EnsemblMetazoa" id="PPA00791.1"/>
    </source>
</evidence>
<reference evidence="1" key="2">
    <citation type="submission" date="2022-06" db="UniProtKB">
        <authorList>
            <consortium name="EnsemblMetazoa"/>
        </authorList>
    </citation>
    <scope>IDENTIFICATION</scope>
    <source>
        <strain evidence="1">PS312</strain>
    </source>
</reference>
<proteinExistence type="predicted"/>
<organism evidence="1 2">
    <name type="scientific">Pristionchus pacificus</name>
    <name type="common">Parasitic nematode worm</name>
    <dbReference type="NCBI Taxonomy" id="54126"/>
    <lineage>
        <taxon>Eukaryota</taxon>
        <taxon>Metazoa</taxon>
        <taxon>Ecdysozoa</taxon>
        <taxon>Nematoda</taxon>
        <taxon>Chromadorea</taxon>
        <taxon>Rhabditida</taxon>
        <taxon>Rhabditina</taxon>
        <taxon>Diplogasteromorpha</taxon>
        <taxon>Diplogasteroidea</taxon>
        <taxon>Neodiplogasteridae</taxon>
        <taxon>Pristionchus</taxon>
    </lineage>
</organism>
<accession>A0A8R1Y859</accession>
<keyword evidence="2" id="KW-1185">Reference proteome</keyword>
<protein>
    <submittedName>
        <fullName evidence="1">Uncharacterized protein</fullName>
    </submittedName>
</protein>
<name>A0A454Y0I7_PRIPA</name>
<reference evidence="2" key="1">
    <citation type="journal article" date="2008" name="Nat. Genet.">
        <title>The Pristionchus pacificus genome provides a unique perspective on nematode lifestyle and parasitism.</title>
        <authorList>
            <person name="Dieterich C."/>
            <person name="Clifton S.W."/>
            <person name="Schuster L.N."/>
            <person name="Chinwalla A."/>
            <person name="Delehaunty K."/>
            <person name="Dinkelacker I."/>
            <person name="Fulton L."/>
            <person name="Fulton R."/>
            <person name="Godfrey J."/>
            <person name="Minx P."/>
            <person name="Mitreva M."/>
            <person name="Roeseler W."/>
            <person name="Tian H."/>
            <person name="Witte H."/>
            <person name="Yang S.P."/>
            <person name="Wilson R.K."/>
            <person name="Sommer R.J."/>
        </authorList>
    </citation>
    <scope>NUCLEOTIDE SEQUENCE [LARGE SCALE GENOMIC DNA]</scope>
    <source>
        <strain evidence="2">PS312</strain>
    </source>
</reference>
<dbReference type="EnsemblMetazoa" id="PPA00791.1">
    <property type="protein sequence ID" value="PPA00791.1"/>
    <property type="gene ID" value="WBGene00090345"/>
</dbReference>